<evidence type="ECO:0000313" key="1">
    <source>
        <dbReference type="EMBL" id="KAH3887487.1"/>
    </source>
</evidence>
<dbReference type="EMBL" id="JAIWYP010000001">
    <property type="protein sequence ID" value="KAH3887487.1"/>
    <property type="molecule type" value="Genomic_DNA"/>
</dbReference>
<accession>A0A9D4N690</accession>
<evidence type="ECO:0000313" key="2">
    <source>
        <dbReference type="Proteomes" id="UP000828390"/>
    </source>
</evidence>
<name>A0A9D4N690_DREPO</name>
<proteinExistence type="predicted"/>
<sequence>MFHDELIYEQLGRGDMGVLYEPSSEMIWVFHDAPNNDIGFMEKRTIRVIWVFHDEPSNDGDMGVHDGPSNEVGDMGVHDDPSNEGDMGGDMGVHDEPNNEVIWVFIMNPTMRVIWVHDEPSNEVIWGDMGGDMGVHDEANNKQLGRGNMGVLDEHCYENPTIRVIWVFHDEPSNEISVTDRLTDGAQTRTNYKCNFSLLTRIDSLPPCGHVFQQTRTIFKLIHDIIKTNVLTINVASRVLTSFYYSPLGKIPPPPVGYVFQPTETTLKLIQDIIGTNLRTKFHKEY</sequence>
<keyword evidence="2" id="KW-1185">Reference proteome</keyword>
<reference evidence="1" key="1">
    <citation type="journal article" date="2019" name="bioRxiv">
        <title>The Genome of the Zebra Mussel, Dreissena polymorpha: A Resource for Invasive Species Research.</title>
        <authorList>
            <person name="McCartney M.A."/>
            <person name="Auch B."/>
            <person name="Kono T."/>
            <person name="Mallez S."/>
            <person name="Zhang Y."/>
            <person name="Obille A."/>
            <person name="Becker A."/>
            <person name="Abrahante J.E."/>
            <person name="Garbe J."/>
            <person name="Badalamenti J.P."/>
            <person name="Herman A."/>
            <person name="Mangelson H."/>
            <person name="Liachko I."/>
            <person name="Sullivan S."/>
            <person name="Sone E.D."/>
            <person name="Koren S."/>
            <person name="Silverstein K.A.T."/>
            <person name="Beckman K.B."/>
            <person name="Gohl D.M."/>
        </authorList>
    </citation>
    <scope>NUCLEOTIDE SEQUENCE</scope>
    <source>
        <strain evidence="1">Duluth1</strain>
        <tissue evidence="1">Whole animal</tissue>
    </source>
</reference>
<organism evidence="1 2">
    <name type="scientific">Dreissena polymorpha</name>
    <name type="common">Zebra mussel</name>
    <name type="synonym">Mytilus polymorpha</name>
    <dbReference type="NCBI Taxonomy" id="45954"/>
    <lineage>
        <taxon>Eukaryota</taxon>
        <taxon>Metazoa</taxon>
        <taxon>Spiralia</taxon>
        <taxon>Lophotrochozoa</taxon>
        <taxon>Mollusca</taxon>
        <taxon>Bivalvia</taxon>
        <taxon>Autobranchia</taxon>
        <taxon>Heteroconchia</taxon>
        <taxon>Euheterodonta</taxon>
        <taxon>Imparidentia</taxon>
        <taxon>Neoheterodontei</taxon>
        <taxon>Myida</taxon>
        <taxon>Dreissenoidea</taxon>
        <taxon>Dreissenidae</taxon>
        <taxon>Dreissena</taxon>
    </lineage>
</organism>
<reference evidence="1" key="2">
    <citation type="submission" date="2020-11" db="EMBL/GenBank/DDBJ databases">
        <authorList>
            <person name="McCartney M.A."/>
            <person name="Auch B."/>
            <person name="Kono T."/>
            <person name="Mallez S."/>
            <person name="Becker A."/>
            <person name="Gohl D.M."/>
            <person name="Silverstein K.A.T."/>
            <person name="Koren S."/>
            <person name="Bechman K.B."/>
            <person name="Herman A."/>
            <person name="Abrahante J.E."/>
            <person name="Garbe J."/>
        </authorList>
    </citation>
    <scope>NUCLEOTIDE SEQUENCE</scope>
    <source>
        <strain evidence="1">Duluth1</strain>
        <tissue evidence="1">Whole animal</tissue>
    </source>
</reference>
<dbReference type="Proteomes" id="UP000828390">
    <property type="component" value="Unassembled WGS sequence"/>
</dbReference>
<comment type="caution">
    <text evidence="1">The sequence shown here is derived from an EMBL/GenBank/DDBJ whole genome shotgun (WGS) entry which is preliminary data.</text>
</comment>
<dbReference type="AlphaFoldDB" id="A0A9D4N690"/>
<protein>
    <submittedName>
        <fullName evidence="1">Uncharacterized protein</fullName>
    </submittedName>
</protein>
<gene>
    <name evidence="1" type="ORF">DPMN_011504</name>
</gene>